<dbReference type="Pfam" id="PF13419">
    <property type="entry name" value="HAD_2"/>
    <property type="match status" value="1"/>
</dbReference>
<dbReference type="EMBL" id="JARWAO010000001">
    <property type="protein sequence ID" value="MDR5895062.1"/>
    <property type="molecule type" value="Genomic_DNA"/>
</dbReference>
<dbReference type="PANTHER" id="PTHR46193:SF18">
    <property type="entry name" value="HEXITOL PHOSPHATASE B"/>
    <property type="match status" value="1"/>
</dbReference>
<evidence type="ECO:0000256" key="5">
    <source>
        <dbReference type="ARBA" id="ARBA00023277"/>
    </source>
</evidence>
<name>A0ABU1GU91_9GAMM</name>
<keyword evidence="3" id="KW-0479">Metal-binding</keyword>
<comment type="cofactor">
    <cofactor evidence="1">
        <name>Mg(2+)</name>
        <dbReference type="ChEBI" id="CHEBI:18420"/>
    </cofactor>
</comment>
<evidence type="ECO:0000256" key="3">
    <source>
        <dbReference type="ARBA" id="ARBA00022723"/>
    </source>
</evidence>
<evidence type="ECO:0000256" key="4">
    <source>
        <dbReference type="ARBA" id="ARBA00022842"/>
    </source>
</evidence>
<dbReference type="RefSeq" id="WP_251592325.1">
    <property type="nucleotide sequence ID" value="NZ_JAMLJI010000002.1"/>
</dbReference>
<dbReference type="SUPFAM" id="SSF56784">
    <property type="entry name" value="HAD-like"/>
    <property type="match status" value="1"/>
</dbReference>
<keyword evidence="5" id="KW-0119">Carbohydrate metabolism</keyword>
<dbReference type="InterPro" id="IPR041492">
    <property type="entry name" value="HAD_2"/>
</dbReference>
<dbReference type="PRINTS" id="PR00413">
    <property type="entry name" value="HADHALOGNASE"/>
</dbReference>
<dbReference type="SFLD" id="SFLDG01129">
    <property type="entry name" value="C1.5:_HAD__Beta-PGM__Phosphata"/>
    <property type="match status" value="1"/>
</dbReference>
<dbReference type="InterPro" id="IPR051600">
    <property type="entry name" value="Beta-PGM-like"/>
</dbReference>
<dbReference type="InterPro" id="IPR036412">
    <property type="entry name" value="HAD-like_sf"/>
</dbReference>
<evidence type="ECO:0000256" key="2">
    <source>
        <dbReference type="ARBA" id="ARBA00006171"/>
    </source>
</evidence>
<evidence type="ECO:0000313" key="7">
    <source>
        <dbReference type="Proteomes" id="UP001269375"/>
    </source>
</evidence>
<protein>
    <submittedName>
        <fullName evidence="6">HAD family phosphatase</fullName>
    </submittedName>
</protein>
<keyword evidence="7" id="KW-1185">Reference proteome</keyword>
<accession>A0ABU1GU91</accession>
<keyword evidence="4" id="KW-0460">Magnesium</keyword>
<dbReference type="Gene3D" id="3.40.50.1000">
    <property type="entry name" value="HAD superfamily/HAD-like"/>
    <property type="match status" value="1"/>
</dbReference>
<evidence type="ECO:0000313" key="6">
    <source>
        <dbReference type="EMBL" id="MDR5895062.1"/>
    </source>
</evidence>
<gene>
    <name evidence="6" type="ORF">QC825_03090</name>
</gene>
<dbReference type="SFLD" id="SFLDS00003">
    <property type="entry name" value="Haloacid_Dehalogenase"/>
    <property type="match status" value="1"/>
</dbReference>
<dbReference type="InterPro" id="IPR023198">
    <property type="entry name" value="PGP-like_dom2"/>
</dbReference>
<organism evidence="6 7">
    <name type="scientific">Larsenimonas suaedae</name>
    <dbReference type="NCBI Taxonomy" id="1851019"/>
    <lineage>
        <taxon>Bacteria</taxon>
        <taxon>Pseudomonadati</taxon>
        <taxon>Pseudomonadota</taxon>
        <taxon>Gammaproteobacteria</taxon>
        <taxon>Oceanospirillales</taxon>
        <taxon>Halomonadaceae</taxon>
        <taxon>Larsenimonas</taxon>
    </lineage>
</organism>
<comment type="similarity">
    <text evidence="2">Belongs to the HAD-like hydrolase superfamily. CbbY/CbbZ/Gph/YieH family.</text>
</comment>
<dbReference type="PANTHER" id="PTHR46193">
    <property type="entry name" value="6-PHOSPHOGLUCONATE PHOSPHATASE"/>
    <property type="match status" value="1"/>
</dbReference>
<dbReference type="InterPro" id="IPR006439">
    <property type="entry name" value="HAD-SF_hydro_IA"/>
</dbReference>
<dbReference type="SFLD" id="SFLDG01135">
    <property type="entry name" value="C1.5.6:_HAD__Beta-PGM__Phospha"/>
    <property type="match status" value="1"/>
</dbReference>
<proteinExistence type="inferred from homology"/>
<dbReference type="InterPro" id="IPR023214">
    <property type="entry name" value="HAD_sf"/>
</dbReference>
<sequence>MTLKAILFDCDGTLVDSESAHRAVWNDVLAPYEVHIDEDEYKAHYSGNPVTTSVERLKQLHPALDVADEVLINEKTARTAECFRRSPLAMLEGVEATLARCEALGLRRALVTGSGHEEVDAILENLGHGQAFEVRVARQDVARSKPDPESYTRALDVMGLAPHEAIALEDTSHGVTSAVRAGVEVIAIPNAYSAAHDFSGAVFVAHDMTAALGWIEAHRLA</sequence>
<comment type="caution">
    <text evidence="6">The sequence shown here is derived from an EMBL/GenBank/DDBJ whole genome shotgun (WGS) entry which is preliminary data.</text>
</comment>
<dbReference type="Proteomes" id="UP001269375">
    <property type="component" value="Unassembled WGS sequence"/>
</dbReference>
<dbReference type="NCBIfam" id="TIGR01509">
    <property type="entry name" value="HAD-SF-IA-v3"/>
    <property type="match status" value="1"/>
</dbReference>
<dbReference type="Gene3D" id="1.10.150.240">
    <property type="entry name" value="Putative phosphatase, domain 2"/>
    <property type="match status" value="1"/>
</dbReference>
<evidence type="ECO:0000256" key="1">
    <source>
        <dbReference type="ARBA" id="ARBA00001946"/>
    </source>
</evidence>
<reference evidence="6 7" key="1">
    <citation type="submission" date="2023-04" db="EMBL/GenBank/DDBJ databases">
        <title>A long-awaited taxogenomic arrangement of the family Halomonadaceae.</title>
        <authorList>
            <person name="De La Haba R."/>
            <person name="Chuvochina M."/>
            <person name="Wittouck S."/>
            <person name="Arahal D.R."/>
            <person name="Sanchez-Porro C."/>
            <person name="Hugenholtz P."/>
            <person name="Ventosa A."/>
        </authorList>
    </citation>
    <scope>NUCLEOTIDE SEQUENCE [LARGE SCALE GENOMIC DNA]</scope>
    <source>
        <strain evidence="6 7">DSM 22428</strain>
    </source>
</reference>